<protein>
    <submittedName>
        <fullName evidence="2">Excisionase family DNA binding protein</fullName>
    </submittedName>
</protein>
<gene>
    <name evidence="2" type="ORF">FHX71_000604</name>
</gene>
<dbReference type="SUPFAM" id="SSF46955">
    <property type="entry name" value="Putative DNA-binding domain"/>
    <property type="match status" value="1"/>
</dbReference>
<evidence type="ECO:0000313" key="3">
    <source>
        <dbReference type="Proteomes" id="UP000540568"/>
    </source>
</evidence>
<dbReference type="Proteomes" id="UP000540568">
    <property type="component" value="Unassembled WGS sequence"/>
</dbReference>
<dbReference type="InterPro" id="IPR010093">
    <property type="entry name" value="SinI_DNA-bd"/>
</dbReference>
<dbReference type="RefSeq" id="WP_182614361.1">
    <property type="nucleotide sequence ID" value="NZ_BAAATF010000002.1"/>
</dbReference>
<feature type="domain" description="Helix-turn-helix" evidence="1">
    <location>
        <begin position="27"/>
        <end position="78"/>
    </location>
</feature>
<dbReference type="InterPro" id="IPR009061">
    <property type="entry name" value="DNA-bd_dom_put_sf"/>
</dbReference>
<dbReference type="Pfam" id="PF12728">
    <property type="entry name" value="HTH_17"/>
    <property type="match status" value="1"/>
</dbReference>
<evidence type="ECO:0000313" key="2">
    <source>
        <dbReference type="EMBL" id="MBA8806662.1"/>
    </source>
</evidence>
<comment type="caution">
    <text evidence="2">The sequence shown here is derived from an EMBL/GenBank/DDBJ whole genome shotgun (WGS) entry which is preliminary data.</text>
</comment>
<dbReference type="EMBL" id="JACGWV010000001">
    <property type="protein sequence ID" value="MBA8806662.1"/>
    <property type="molecule type" value="Genomic_DNA"/>
</dbReference>
<dbReference type="AlphaFoldDB" id="A0A7W3J5K9"/>
<reference evidence="2 3" key="1">
    <citation type="submission" date="2020-07" db="EMBL/GenBank/DDBJ databases">
        <title>Sequencing the genomes of 1000 actinobacteria strains.</title>
        <authorList>
            <person name="Klenk H.-P."/>
        </authorList>
    </citation>
    <scope>NUCLEOTIDE SEQUENCE [LARGE SCALE GENOMIC DNA]</scope>
    <source>
        <strain evidence="2 3">DSM 44121</strain>
    </source>
</reference>
<accession>A0A7W3J5K9</accession>
<dbReference type="InterPro" id="IPR041657">
    <property type="entry name" value="HTH_17"/>
</dbReference>
<dbReference type="GO" id="GO:0003677">
    <property type="term" value="F:DNA binding"/>
    <property type="evidence" value="ECO:0007669"/>
    <property type="project" value="InterPro"/>
</dbReference>
<dbReference type="NCBIfam" id="TIGR01764">
    <property type="entry name" value="excise"/>
    <property type="match status" value="1"/>
</dbReference>
<evidence type="ECO:0000259" key="1">
    <source>
        <dbReference type="Pfam" id="PF12728"/>
    </source>
</evidence>
<organism evidence="2 3">
    <name type="scientific">Promicromonospora sukumoe</name>
    <dbReference type="NCBI Taxonomy" id="88382"/>
    <lineage>
        <taxon>Bacteria</taxon>
        <taxon>Bacillati</taxon>
        <taxon>Actinomycetota</taxon>
        <taxon>Actinomycetes</taxon>
        <taxon>Micrococcales</taxon>
        <taxon>Promicromonosporaceae</taxon>
        <taxon>Promicromonospora</taxon>
    </lineage>
</organism>
<sequence>MPILQVFRAHLGIMETQQTPERGLDPLLSIDELADYIGLPVRTIYAWRTAGKGPRGVLLGKHVKFYASDVQAWLAGRREIAPGRGAVEGGER</sequence>
<name>A0A7W3J5K9_9MICO</name>
<proteinExistence type="predicted"/>
<keyword evidence="3" id="KW-1185">Reference proteome</keyword>